<dbReference type="Ensembl" id="ENSNMLT00000018652.1">
    <property type="protein sequence ID" value="ENSNMLP00000016565.1"/>
    <property type="gene ID" value="ENSNMLG00000011006.1"/>
</dbReference>
<proteinExistence type="predicted"/>
<dbReference type="SMART" id="SM00034">
    <property type="entry name" value="CLECT"/>
    <property type="match status" value="1"/>
</dbReference>
<dbReference type="InterPro" id="IPR050111">
    <property type="entry name" value="C-type_lectin/snaclec_domain"/>
</dbReference>
<evidence type="ECO:0000313" key="6">
    <source>
        <dbReference type="Proteomes" id="UP000694523"/>
    </source>
</evidence>
<evidence type="ECO:0000256" key="2">
    <source>
        <dbReference type="ARBA" id="ARBA00023157"/>
    </source>
</evidence>
<reference evidence="5" key="1">
    <citation type="submission" date="2025-08" db="UniProtKB">
        <authorList>
            <consortium name="Ensembl"/>
        </authorList>
    </citation>
    <scope>IDENTIFICATION</scope>
</reference>
<protein>
    <recommendedName>
        <fullName evidence="4">C-type lectin domain-containing protein</fullName>
    </recommendedName>
</protein>
<feature type="transmembrane region" description="Helical" evidence="3">
    <location>
        <begin position="36"/>
        <end position="55"/>
    </location>
</feature>
<keyword evidence="3" id="KW-0812">Transmembrane</keyword>
<keyword evidence="1" id="KW-0430">Lectin</keyword>
<sequence length="268" mass="30432">MSTQFHNEPDEEDNSTFWNKDPVPARYSFLTRSRRWLVPALVLAVVLVLVLAFGVNSAGLSSRISSQEDTVSNLSLSLSSARRDSVDTSNKDQLSSVAESLKELAMVQTLSKAVASLRCAVDRLIHNRTDVKGCCPLEWESVESSCFYFSRASLNWHDARDWCHAHQSQLLILTDDKDWDYMRSHVGHTFYWVGLTDEGGKWEWVNGTPYTIDRRRWKPGQPDNWAGHGFGSGTEDCAHIHLDGRLNDLHCSERLRFICRSHSSQSET</sequence>
<keyword evidence="6" id="KW-1185">Reference proteome</keyword>
<dbReference type="AlphaFoldDB" id="A0A8C6T6M4"/>
<accession>A0A8C6T6M4</accession>
<keyword evidence="3" id="KW-0472">Membrane</keyword>
<dbReference type="PANTHER" id="PTHR22803">
    <property type="entry name" value="MANNOSE, PHOSPHOLIPASE, LECTIN RECEPTOR RELATED"/>
    <property type="match status" value="1"/>
</dbReference>
<feature type="domain" description="C-type lectin" evidence="4">
    <location>
        <begin position="142"/>
        <end position="260"/>
    </location>
</feature>
<dbReference type="InterPro" id="IPR033989">
    <property type="entry name" value="CD209-like_CTLD"/>
</dbReference>
<organism evidence="5 6">
    <name type="scientific">Neogobius melanostomus</name>
    <name type="common">round goby</name>
    <dbReference type="NCBI Taxonomy" id="47308"/>
    <lineage>
        <taxon>Eukaryota</taxon>
        <taxon>Metazoa</taxon>
        <taxon>Chordata</taxon>
        <taxon>Craniata</taxon>
        <taxon>Vertebrata</taxon>
        <taxon>Euteleostomi</taxon>
        <taxon>Actinopterygii</taxon>
        <taxon>Neopterygii</taxon>
        <taxon>Teleostei</taxon>
        <taxon>Neoteleostei</taxon>
        <taxon>Acanthomorphata</taxon>
        <taxon>Gobiaria</taxon>
        <taxon>Gobiiformes</taxon>
        <taxon>Gobioidei</taxon>
        <taxon>Gobiidae</taxon>
        <taxon>Benthophilinae</taxon>
        <taxon>Neogobiini</taxon>
        <taxon>Neogobius</taxon>
    </lineage>
</organism>
<dbReference type="InterPro" id="IPR001304">
    <property type="entry name" value="C-type_lectin-like"/>
</dbReference>
<evidence type="ECO:0000256" key="1">
    <source>
        <dbReference type="ARBA" id="ARBA00022734"/>
    </source>
</evidence>
<evidence type="ECO:0000256" key="3">
    <source>
        <dbReference type="SAM" id="Phobius"/>
    </source>
</evidence>
<dbReference type="SUPFAM" id="SSF56436">
    <property type="entry name" value="C-type lectin-like"/>
    <property type="match status" value="1"/>
</dbReference>
<evidence type="ECO:0000259" key="4">
    <source>
        <dbReference type="PROSITE" id="PS50041"/>
    </source>
</evidence>
<dbReference type="InterPro" id="IPR016187">
    <property type="entry name" value="CTDL_fold"/>
</dbReference>
<dbReference type="Proteomes" id="UP000694523">
    <property type="component" value="Unplaced"/>
</dbReference>
<evidence type="ECO:0000313" key="5">
    <source>
        <dbReference type="Ensembl" id="ENSNMLP00000016565.1"/>
    </source>
</evidence>
<dbReference type="CDD" id="cd03590">
    <property type="entry name" value="CLECT_DC-SIGN_like"/>
    <property type="match status" value="1"/>
</dbReference>
<dbReference type="PROSITE" id="PS00615">
    <property type="entry name" value="C_TYPE_LECTIN_1"/>
    <property type="match status" value="1"/>
</dbReference>
<dbReference type="Gene3D" id="3.10.100.10">
    <property type="entry name" value="Mannose-Binding Protein A, subunit A"/>
    <property type="match status" value="1"/>
</dbReference>
<reference evidence="5" key="2">
    <citation type="submission" date="2025-09" db="UniProtKB">
        <authorList>
            <consortium name="Ensembl"/>
        </authorList>
    </citation>
    <scope>IDENTIFICATION</scope>
</reference>
<dbReference type="Pfam" id="PF00059">
    <property type="entry name" value="Lectin_C"/>
    <property type="match status" value="1"/>
</dbReference>
<keyword evidence="2" id="KW-1015">Disulfide bond</keyword>
<name>A0A8C6T6M4_9GOBI</name>
<dbReference type="PROSITE" id="PS50041">
    <property type="entry name" value="C_TYPE_LECTIN_2"/>
    <property type="match status" value="1"/>
</dbReference>
<dbReference type="GO" id="GO:0030246">
    <property type="term" value="F:carbohydrate binding"/>
    <property type="evidence" value="ECO:0007669"/>
    <property type="project" value="UniProtKB-KW"/>
</dbReference>
<dbReference type="InterPro" id="IPR018378">
    <property type="entry name" value="C-type_lectin_CS"/>
</dbReference>
<dbReference type="InterPro" id="IPR016186">
    <property type="entry name" value="C-type_lectin-like/link_sf"/>
</dbReference>
<keyword evidence="3" id="KW-1133">Transmembrane helix</keyword>